<keyword evidence="3" id="KW-1185">Reference proteome</keyword>
<feature type="region of interest" description="Disordered" evidence="1">
    <location>
        <begin position="1"/>
        <end position="23"/>
    </location>
</feature>
<feature type="region of interest" description="Disordered" evidence="1">
    <location>
        <begin position="276"/>
        <end position="307"/>
    </location>
</feature>
<feature type="compositionally biased region" description="Polar residues" evidence="1">
    <location>
        <begin position="218"/>
        <end position="229"/>
    </location>
</feature>
<feature type="compositionally biased region" description="Polar residues" evidence="1">
    <location>
        <begin position="1"/>
        <end position="18"/>
    </location>
</feature>
<evidence type="ECO:0000313" key="2">
    <source>
        <dbReference type="EMBL" id="POO04053.1"/>
    </source>
</evidence>
<evidence type="ECO:0000313" key="3">
    <source>
        <dbReference type="Proteomes" id="UP000237000"/>
    </source>
</evidence>
<accession>A0A2P5G1X0</accession>
<evidence type="ECO:0000256" key="1">
    <source>
        <dbReference type="SAM" id="MobiDB-lite"/>
    </source>
</evidence>
<gene>
    <name evidence="2" type="ORF">TorRG33x02_003570</name>
</gene>
<dbReference type="InParanoid" id="A0A2P5G1X0"/>
<sequence>MQPPGYSSTPPRPQNISYRRQVPVPPSTLYDPLVFNSMLQPDQVPFNPRPPQLPYHGQSINGIELPVATHYNSIVPAFSISSRIPPVPLDGQQSNKKSPVMPMNMTALGQQYYSNFNIAPHQRSFGSSISNEPSTLPRFTCNNNQQQIEIMPNATDPDDHLRGSVMLRPSLLPRSQNEKRLVENGTGDVYGANYADSTHIQTEQREGGIQSARLAITNQKNRSSPTKEQGTILGRRGRTRATKRQDVGESSTSMSSKRFKREVVVRKESSVTQEVIKFGSTQPQENNEAANSNVSSRPSTDSRKINNAVYDPSFEGMGLAVDPHLRFFSST</sequence>
<feature type="compositionally biased region" description="Low complexity" evidence="1">
    <location>
        <begin position="285"/>
        <end position="296"/>
    </location>
</feature>
<dbReference type="Proteomes" id="UP000237000">
    <property type="component" value="Unassembled WGS sequence"/>
</dbReference>
<dbReference type="EMBL" id="JXTC01000001">
    <property type="protein sequence ID" value="POO04053.1"/>
    <property type="molecule type" value="Genomic_DNA"/>
</dbReference>
<reference evidence="3" key="1">
    <citation type="submission" date="2016-06" db="EMBL/GenBank/DDBJ databases">
        <title>Parallel loss of symbiosis genes in relatives of nitrogen-fixing non-legume Parasponia.</title>
        <authorList>
            <person name="Van Velzen R."/>
            <person name="Holmer R."/>
            <person name="Bu F."/>
            <person name="Rutten L."/>
            <person name="Van Zeijl A."/>
            <person name="Liu W."/>
            <person name="Santuari L."/>
            <person name="Cao Q."/>
            <person name="Sharma T."/>
            <person name="Shen D."/>
            <person name="Roswanjaya Y."/>
            <person name="Wardhani T."/>
            <person name="Kalhor M.S."/>
            <person name="Jansen J."/>
            <person name="Van den Hoogen J."/>
            <person name="Gungor B."/>
            <person name="Hartog M."/>
            <person name="Hontelez J."/>
            <person name="Verver J."/>
            <person name="Yang W.-C."/>
            <person name="Schijlen E."/>
            <person name="Repin R."/>
            <person name="Schilthuizen M."/>
            <person name="Schranz E."/>
            <person name="Heidstra R."/>
            <person name="Miyata K."/>
            <person name="Fedorova E."/>
            <person name="Kohlen W."/>
            <person name="Bisseling T."/>
            <person name="Smit S."/>
            <person name="Geurts R."/>
        </authorList>
    </citation>
    <scope>NUCLEOTIDE SEQUENCE [LARGE SCALE GENOMIC DNA]</scope>
    <source>
        <strain evidence="3">cv. RG33-2</strain>
    </source>
</reference>
<dbReference type="OrthoDB" id="1710996at2759"/>
<proteinExistence type="predicted"/>
<organism evidence="2 3">
    <name type="scientific">Trema orientale</name>
    <name type="common">Charcoal tree</name>
    <name type="synonym">Celtis orientalis</name>
    <dbReference type="NCBI Taxonomy" id="63057"/>
    <lineage>
        <taxon>Eukaryota</taxon>
        <taxon>Viridiplantae</taxon>
        <taxon>Streptophyta</taxon>
        <taxon>Embryophyta</taxon>
        <taxon>Tracheophyta</taxon>
        <taxon>Spermatophyta</taxon>
        <taxon>Magnoliopsida</taxon>
        <taxon>eudicotyledons</taxon>
        <taxon>Gunneridae</taxon>
        <taxon>Pentapetalae</taxon>
        <taxon>rosids</taxon>
        <taxon>fabids</taxon>
        <taxon>Rosales</taxon>
        <taxon>Cannabaceae</taxon>
        <taxon>Trema</taxon>
    </lineage>
</organism>
<dbReference type="AlphaFoldDB" id="A0A2P5G1X0"/>
<protein>
    <submittedName>
        <fullName evidence="2">Uncharacterized protein</fullName>
    </submittedName>
</protein>
<name>A0A2P5G1X0_TREOI</name>
<feature type="region of interest" description="Disordered" evidence="1">
    <location>
        <begin position="218"/>
        <end position="261"/>
    </location>
</feature>
<comment type="caution">
    <text evidence="2">The sequence shown here is derived from an EMBL/GenBank/DDBJ whole genome shotgun (WGS) entry which is preliminary data.</text>
</comment>